<evidence type="ECO:0008006" key="3">
    <source>
        <dbReference type="Google" id="ProtNLM"/>
    </source>
</evidence>
<dbReference type="HOGENOM" id="CLU_046519_0_1_0"/>
<dbReference type="Pfam" id="PF01904">
    <property type="entry name" value="DUF72"/>
    <property type="match status" value="1"/>
</dbReference>
<reference evidence="1 2" key="2">
    <citation type="journal article" date="2011" name="J. Bacteriol.">
        <title>Genome Sequence of Kosmotoga olearia Strain TBF 19.5.1, a Thermophilic Bacterium with a Wide Growth Temperature Range, Isolated from the Troll B Oil Platform in the North Sea.</title>
        <authorList>
            <person name="Swithers K.S."/>
            <person name="Dipippo J.L."/>
            <person name="Bruce D.C."/>
            <person name="Detter C."/>
            <person name="Tapia R."/>
            <person name="Han S."/>
            <person name="Goodwin L.A."/>
            <person name="Han J."/>
            <person name="Woyke T."/>
            <person name="Pitluck S."/>
            <person name="Pennacchio L."/>
            <person name="Nolan M."/>
            <person name="Mikhailova N."/>
            <person name="Land M.L."/>
            <person name="Nesbo C.L."/>
            <person name="Gogarten J.P."/>
            <person name="Noll K.M."/>
        </authorList>
    </citation>
    <scope>NUCLEOTIDE SEQUENCE [LARGE SCALE GENOMIC DNA]</scope>
    <source>
        <strain evidence="2">ATCC BAA-1733 / DSM 21960 / TBF 19.5.1</strain>
    </source>
</reference>
<accession>C5CIX6</accession>
<evidence type="ECO:0000313" key="1">
    <source>
        <dbReference type="EMBL" id="ACR78965.1"/>
    </source>
</evidence>
<proteinExistence type="predicted"/>
<dbReference type="InterPro" id="IPR002763">
    <property type="entry name" value="DUF72"/>
</dbReference>
<dbReference type="eggNOG" id="COG1801">
    <property type="taxonomic scope" value="Bacteria"/>
</dbReference>
<dbReference type="OrthoDB" id="9780310at2"/>
<dbReference type="AlphaFoldDB" id="C5CIX6"/>
<name>C5CIX6_KOSOT</name>
<dbReference type="SUPFAM" id="SSF117396">
    <property type="entry name" value="TM1631-like"/>
    <property type="match status" value="1"/>
</dbReference>
<dbReference type="EMBL" id="CP001634">
    <property type="protein sequence ID" value="ACR78965.1"/>
    <property type="molecule type" value="Genomic_DNA"/>
</dbReference>
<dbReference type="Proteomes" id="UP000002382">
    <property type="component" value="Chromosome"/>
</dbReference>
<organism evidence="1 2">
    <name type="scientific">Kosmotoga olearia (strain ATCC BAA-1733 / DSM 21960 / TBF 19.5.1)</name>
    <dbReference type="NCBI Taxonomy" id="521045"/>
    <lineage>
        <taxon>Bacteria</taxon>
        <taxon>Thermotogati</taxon>
        <taxon>Thermotogota</taxon>
        <taxon>Thermotogae</taxon>
        <taxon>Kosmotogales</taxon>
        <taxon>Kosmotogaceae</taxon>
        <taxon>Kosmotoga</taxon>
    </lineage>
</organism>
<gene>
    <name evidence="1" type="ordered locus">Kole_0240</name>
</gene>
<dbReference type="PANTHER" id="PTHR30348">
    <property type="entry name" value="UNCHARACTERIZED PROTEIN YECE"/>
    <property type="match status" value="1"/>
</dbReference>
<dbReference type="STRING" id="521045.Kole_0240"/>
<sequence length="265" mass="31113">MLFLGTSGYSFKDWLGTVYPPDVKPSQMLKYYKHVWRFNTVELNFTYYRQPTYKTIAGISRKIPGEFLFTAKAPSTVTHEYWKEGKKEAAKQDMVRFLSALQPLKDEGRLGPILFQFPYAFKATKERLRYLEFIAEKLSGENIHYALEFRNDSWDDPKIYDYVIELGFTPVTVDEPQLPGLFPYRPIMGKNLAYFRFHGRNPKWFRAEGSARYNYNYSDDELRRFALDVLEFLRTGADVFVFFNNCYMGQAVQNALRFRELVGGA</sequence>
<dbReference type="InterPro" id="IPR036520">
    <property type="entry name" value="UPF0759_sf"/>
</dbReference>
<keyword evidence="2" id="KW-1185">Reference proteome</keyword>
<reference evidence="1 2" key="1">
    <citation type="submission" date="2009-06" db="EMBL/GenBank/DDBJ databases">
        <title>Complete sequence of Thermotogales bacterium TBF 19.5.1.</title>
        <authorList>
            <consortium name="US DOE Joint Genome Institute"/>
            <person name="Lucas S."/>
            <person name="Copeland A."/>
            <person name="Lapidus A."/>
            <person name="Glavina del Rio T."/>
            <person name="Tice H."/>
            <person name="Bruce D."/>
            <person name="Goodwin L."/>
            <person name="Pitluck S."/>
            <person name="Chertkov O."/>
            <person name="Brettin T."/>
            <person name="Detter J.C."/>
            <person name="Han C."/>
            <person name="Schmutz J."/>
            <person name="Larimer F."/>
            <person name="Land M."/>
            <person name="Hauser L."/>
            <person name="Kyrpides N."/>
            <person name="Ovchinnikova G."/>
            <person name="Noll K."/>
        </authorList>
    </citation>
    <scope>NUCLEOTIDE SEQUENCE [LARGE SCALE GENOMIC DNA]</scope>
    <source>
        <strain evidence="2">ATCC BAA-1733 / DSM 21960 / TBF 19.5.1</strain>
    </source>
</reference>
<evidence type="ECO:0000313" key="2">
    <source>
        <dbReference type="Proteomes" id="UP000002382"/>
    </source>
</evidence>
<dbReference type="Gene3D" id="3.20.20.410">
    <property type="entry name" value="Protein of unknown function UPF0759"/>
    <property type="match status" value="1"/>
</dbReference>
<dbReference type="PANTHER" id="PTHR30348:SF13">
    <property type="entry name" value="UPF0759 PROTEIN YUNF"/>
    <property type="match status" value="1"/>
</dbReference>
<protein>
    <recommendedName>
        <fullName evidence="3">DUF72 domain-containing protein</fullName>
    </recommendedName>
</protein>
<dbReference type="RefSeq" id="WP_012744752.1">
    <property type="nucleotide sequence ID" value="NC_012785.1"/>
</dbReference>
<dbReference type="KEGG" id="kol:Kole_0240"/>